<accession>A0A822ZYL1</accession>
<evidence type="ECO:0000313" key="2">
    <source>
        <dbReference type="Proteomes" id="UP000607653"/>
    </source>
</evidence>
<reference evidence="1 2" key="1">
    <citation type="journal article" date="2020" name="Mol. Biol. Evol.">
        <title>Distinct Expression and Methylation Patterns for Genes with Different Fates following a Single Whole-Genome Duplication in Flowering Plants.</title>
        <authorList>
            <person name="Shi T."/>
            <person name="Rahmani R.S."/>
            <person name="Gugger P.F."/>
            <person name="Wang M."/>
            <person name="Li H."/>
            <person name="Zhang Y."/>
            <person name="Li Z."/>
            <person name="Wang Q."/>
            <person name="Van de Peer Y."/>
            <person name="Marchal K."/>
            <person name="Chen J."/>
        </authorList>
    </citation>
    <scope>NUCLEOTIDE SEQUENCE [LARGE SCALE GENOMIC DNA]</scope>
    <source>
        <tissue evidence="1">Leaf</tissue>
    </source>
</reference>
<organism evidence="1 2">
    <name type="scientific">Nelumbo nucifera</name>
    <name type="common">Sacred lotus</name>
    <dbReference type="NCBI Taxonomy" id="4432"/>
    <lineage>
        <taxon>Eukaryota</taxon>
        <taxon>Viridiplantae</taxon>
        <taxon>Streptophyta</taxon>
        <taxon>Embryophyta</taxon>
        <taxon>Tracheophyta</taxon>
        <taxon>Spermatophyta</taxon>
        <taxon>Magnoliopsida</taxon>
        <taxon>Proteales</taxon>
        <taxon>Nelumbonaceae</taxon>
        <taxon>Nelumbo</taxon>
    </lineage>
</organism>
<dbReference type="EMBL" id="DUZY01000008">
    <property type="protein sequence ID" value="DAD48611.1"/>
    <property type="molecule type" value="Genomic_DNA"/>
</dbReference>
<name>A0A822ZYL1_NELNU</name>
<proteinExistence type="predicted"/>
<comment type="caution">
    <text evidence="1">The sequence shown here is derived from an EMBL/GenBank/DDBJ whole genome shotgun (WGS) entry which is preliminary data.</text>
</comment>
<evidence type="ECO:0000313" key="1">
    <source>
        <dbReference type="EMBL" id="DAD48611.1"/>
    </source>
</evidence>
<dbReference type="AlphaFoldDB" id="A0A822ZYL1"/>
<dbReference type="Proteomes" id="UP000607653">
    <property type="component" value="Unassembled WGS sequence"/>
</dbReference>
<gene>
    <name evidence="1" type="ORF">HUJ06_018548</name>
</gene>
<keyword evidence="2" id="KW-1185">Reference proteome</keyword>
<protein>
    <submittedName>
        <fullName evidence="1">Uncharacterized protein</fullName>
    </submittedName>
</protein>
<sequence length="56" mass="6327">MGEATTMVRSSGNGFSRSQTGEIAVASAGFLFRKWWKKQQPMLSLSFRPLGFWVEE</sequence>